<comment type="subcellular location">
    <subcellularLocation>
        <location evidence="1">Membrane</location>
        <topology evidence="1">Multi-pass membrane protein</topology>
    </subcellularLocation>
</comment>
<dbReference type="FunFam" id="3.40.50.300:FF:000891">
    <property type="entry name" value="ATP-binding cassette sub-family G member"/>
    <property type="match status" value="2"/>
</dbReference>
<dbReference type="GO" id="GO:0005886">
    <property type="term" value="C:plasma membrane"/>
    <property type="evidence" value="ECO:0007669"/>
    <property type="project" value="TreeGrafter"/>
</dbReference>
<reference evidence="12" key="1">
    <citation type="submission" date="2018-07" db="EMBL/GenBank/DDBJ databases">
        <authorList>
            <person name="Quirk P.G."/>
            <person name="Krulwich T.A."/>
        </authorList>
    </citation>
    <scope>NUCLEOTIDE SEQUENCE</scope>
</reference>
<dbReference type="InterPro" id="IPR043926">
    <property type="entry name" value="ABCG_dom"/>
</dbReference>
<dbReference type="InterPro" id="IPR003439">
    <property type="entry name" value="ABC_transporter-like_ATP-bd"/>
</dbReference>
<evidence type="ECO:0000256" key="10">
    <source>
        <dbReference type="SAM" id="Phobius"/>
    </source>
</evidence>
<evidence type="ECO:0000256" key="7">
    <source>
        <dbReference type="ARBA" id="ARBA00022989"/>
    </source>
</evidence>
<dbReference type="PANTHER" id="PTHR48041">
    <property type="entry name" value="ABC TRANSPORTER G FAMILY MEMBER 28"/>
    <property type="match status" value="1"/>
</dbReference>
<dbReference type="CDD" id="cd03213">
    <property type="entry name" value="ABCG_EPDR"/>
    <property type="match status" value="2"/>
</dbReference>
<keyword evidence="7 10" id="KW-1133">Transmembrane helix</keyword>
<evidence type="ECO:0000256" key="5">
    <source>
        <dbReference type="ARBA" id="ARBA00022741"/>
    </source>
</evidence>
<feature type="transmembrane region" description="Helical" evidence="10">
    <location>
        <begin position="552"/>
        <end position="569"/>
    </location>
</feature>
<dbReference type="GO" id="GO:0016887">
    <property type="term" value="F:ATP hydrolysis activity"/>
    <property type="evidence" value="ECO:0007669"/>
    <property type="project" value="InterPro"/>
</dbReference>
<evidence type="ECO:0000313" key="12">
    <source>
        <dbReference type="EMBL" id="SSX20845.1"/>
    </source>
</evidence>
<keyword evidence="4 10" id="KW-0812">Transmembrane</keyword>
<evidence type="ECO:0000256" key="8">
    <source>
        <dbReference type="ARBA" id="ARBA00023136"/>
    </source>
</evidence>
<organism evidence="12">
    <name type="scientific">Culicoides sonorensis</name>
    <name type="common">Biting midge</name>
    <dbReference type="NCBI Taxonomy" id="179676"/>
    <lineage>
        <taxon>Eukaryota</taxon>
        <taxon>Metazoa</taxon>
        <taxon>Ecdysozoa</taxon>
        <taxon>Arthropoda</taxon>
        <taxon>Hexapoda</taxon>
        <taxon>Insecta</taxon>
        <taxon>Pterygota</taxon>
        <taxon>Neoptera</taxon>
        <taxon>Endopterygota</taxon>
        <taxon>Diptera</taxon>
        <taxon>Nematocera</taxon>
        <taxon>Chironomoidea</taxon>
        <taxon>Ceratopogonidae</taxon>
        <taxon>Ceratopogoninae</taxon>
        <taxon>Culicoides</taxon>
        <taxon>Monoculicoides</taxon>
    </lineage>
</organism>
<dbReference type="InterPro" id="IPR027417">
    <property type="entry name" value="P-loop_NTPase"/>
</dbReference>
<dbReference type="PROSITE" id="PS50893">
    <property type="entry name" value="ABC_TRANSPORTER_2"/>
    <property type="match status" value="2"/>
</dbReference>
<evidence type="ECO:0000256" key="2">
    <source>
        <dbReference type="ARBA" id="ARBA00005814"/>
    </source>
</evidence>
<comment type="similarity">
    <text evidence="2">Belongs to the ABC transporter superfamily. ABCG family. Eye pigment precursor importer (TC 3.A.1.204) subfamily.</text>
</comment>
<dbReference type="InterPro" id="IPR003593">
    <property type="entry name" value="AAA+_ATPase"/>
</dbReference>
<evidence type="ECO:0000256" key="6">
    <source>
        <dbReference type="ARBA" id="ARBA00022840"/>
    </source>
</evidence>
<feature type="region of interest" description="Disordered" evidence="9">
    <location>
        <begin position="458"/>
        <end position="487"/>
    </location>
</feature>
<feature type="transmembrane region" description="Helical" evidence="10">
    <location>
        <begin position="1240"/>
        <end position="1259"/>
    </location>
</feature>
<keyword evidence="3" id="KW-0813">Transport</keyword>
<dbReference type="InterPro" id="IPR050352">
    <property type="entry name" value="ABCG_transporters"/>
</dbReference>
<feature type="transmembrane region" description="Helical" evidence="10">
    <location>
        <begin position="1315"/>
        <end position="1341"/>
    </location>
</feature>
<feature type="transmembrane region" description="Helical" evidence="10">
    <location>
        <begin position="765"/>
        <end position="787"/>
    </location>
</feature>
<dbReference type="Pfam" id="PF00005">
    <property type="entry name" value="ABC_tran"/>
    <property type="match status" value="2"/>
</dbReference>
<evidence type="ECO:0000256" key="4">
    <source>
        <dbReference type="ARBA" id="ARBA00022692"/>
    </source>
</evidence>
<dbReference type="SMART" id="SM00382">
    <property type="entry name" value="AAA"/>
    <property type="match status" value="2"/>
</dbReference>
<accession>A0A336LSN6</accession>
<dbReference type="PANTHER" id="PTHR48041:SF78">
    <property type="entry name" value="ABC TRANSPORTER EXPRESSED IN TRACHEA, ISOFORM A"/>
    <property type="match status" value="1"/>
</dbReference>
<keyword evidence="6" id="KW-0067">ATP-binding</keyword>
<dbReference type="InterPro" id="IPR013525">
    <property type="entry name" value="ABC2_TM"/>
</dbReference>
<dbReference type="EMBL" id="UFQT01000144">
    <property type="protein sequence ID" value="SSX20845.1"/>
    <property type="molecule type" value="Genomic_DNA"/>
</dbReference>
<dbReference type="PROSITE" id="PS00211">
    <property type="entry name" value="ABC_TRANSPORTER_1"/>
    <property type="match status" value="2"/>
</dbReference>
<feature type="domain" description="ABC transporter" evidence="11">
    <location>
        <begin position="128"/>
        <end position="367"/>
    </location>
</feature>
<evidence type="ECO:0000256" key="3">
    <source>
        <dbReference type="ARBA" id="ARBA00022448"/>
    </source>
</evidence>
<evidence type="ECO:0000256" key="9">
    <source>
        <dbReference type="SAM" id="MobiDB-lite"/>
    </source>
</evidence>
<dbReference type="VEuPathDB" id="VectorBase:CSON002675"/>
<feature type="transmembrane region" description="Helical" evidence="10">
    <location>
        <begin position="581"/>
        <end position="602"/>
    </location>
</feature>
<dbReference type="Gene3D" id="3.40.50.300">
    <property type="entry name" value="P-loop containing nucleotide triphosphate hydrolases"/>
    <property type="match status" value="2"/>
</dbReference>
<evidence type="ECO:0000256" key="1">
    <source>
        <dbReference type="ARBA" id="ARBA00004141"/>
    </source>
</evidence>
<dbReference type="GO" id="GO:0140359">
    <property type="term" value="F:ABC-type transporter activity"/>
    <property type="evidence" value="ECO:0007669"/>
    <property type="project" value="InterPro"/>
</dbReference>
<name>A0A336LSN6_CULSO</name>
<keyword evidence="5" id="KW-0547">Nucleotide-binding</keyword>
<proteinExistence type="inferred from homology"/>
<feature type="transmembrane region" description="Helical" evidence="10">
    <location>
        <begin position="1271"/>
        <end position="1294"/>
    </location>
</feature>
<keyword evidence="8 10" id="KW-0472">Membrane</keyword>
<dbReference type="SUPFAM" id="SSF52540">
    <property type="entry name" value="P-loop containing nucleoside triphosphate hydrolases"/>
    <property type="match status" value="2"/>
</dbReference>
<feature type="compositionally biased region" description="Low complexity" evidence="9">
    <location>
        <begin position="458"/>
        <end position="481"/>
    </location>
</feature>
<feature type="transmembrane region" description="Helical" evidence="10">
    <location>
        <begin position="653"/>
        <end position="678"/>
    </location>
</feature>
<feature type="transmembrane region" description="Helical" evidence="10">
    <location>
        <begin position="1382"/>
        <end position="1402"/>
    </location>
</feature>
<gene>
    <name evidence="12" type="primary">CSON002675</name>
</gene>
<dbReference type="InterPro" id="IPR017871">
    <property type="entry name" value="ABC_transporter-like_CS"/>
</dbReference>
<feature type="transmembrane region" description="Helical" evidence="10">
    <location>
        <begin position="1353"/>
        <end position="1375"/>
    </location>
</feature>
<evidence type="ECO:0000259" key="11">
    <source>
        <dbReference type="PROSITE" id="PS50893"/>
    </source>
</evidence>
<feature type="domain" description="ABC transporter" evidence="11">
    <location>
        <begin position="843"/>
        <end position="1082"/>
    </location>
</feature>
<dbReference type="Pfam" id="PF19055">
    <property type="entry name" value="ABC2_membrane_7"/>
    <property type="match status" value="1"/>
</dbReference>
<dbReference type="GO" id="GO:0005524">
    <property type="term" value="F:ATP binding"/>
    <property type="evidence" value="ECO:0007669"/>
    <property type="project" value="UniProtKB-KW"/>
</dbReference>
<dbReference type="Pfam" id="PF01061">
    <property type="entry name" value="ABC2_membrane"/>
    <property type="match status" value="2"/>
</dbReference>
<feature type="transmembrane region" description="Helical" evidence="10">
    <location>
        <begin position="684"/>
        <end position="704"/>
    </location>
</feature>
<feature type="transmembrane region" description="Helical" evidence="10">
    <location>
        <begin position="1463"/>
        <end position="1485"/>
    </location>
</feature>
<sequence length="1493" mass="167007">MVSDSIHDMSIKKSQQKMKLNQTSEQTLETCPLTINCNSQIVSSSSNINMGSNAVVPPIILENFKNGNVMDSRTESPNNLNYGVSNSNGLYSPTSQGLVPKIQNDSPDGHRKGNVTLTHLPKRPPIDIEFKDLLYSISEGRSRGYKTILKGVSGKFRSGELTSIMGPSGAGKSTLMNILAGYKTSNLTGTVLINNNPRSLRKFRKMSCYIMQDDRLLPYLTVKEAMMVSANLKLGKDISPDMKKIVIEEIMETLGLNEAANTKTMNLSGGQRKRLSVALELVNNPPVMFFDEPTSGLDSSTCSQLISLLKSLARGGRTIICTIHQPSARLLEMFDQLYLLAEGQCVYQGQILGLVPFLHSMGYDCPSYHNPADFVMEVVCEEHGECVHKFVTAVNNGKCNNYNQPLMSISQDNSTNFDLNLSMNSSSAATATTIVEMINEDIQKPSNINKSTLNTTENTTLTIPSSSSAASNTQNTNTTYSDKTNKSIESTQKSLEVSCDSALIESTDDIEAGRRHLEKYTYPTSTWLQFCILLKRTFISIIRDKTLTQMRLLAHVIVGAIIGMIYYDIGNDASKILSNSGCIFFTTLFTMFTAMMPTILTFPTEMSVFVREHLNYWYSLKAFYFAKTIADLPFQILFSIYMLTSQPMEADRIVMFVVICILTSLVAQSLGLLIGAGMSVENGVFLGPVSTIPTILFSGFFVNFDVIPTYLQWVTYVSYVRYGFEGAMISIYGMDRERLDCNEIYCHFRNPKKFLEEMSMENAEYWIDAVALIGIFIALRVIAYFVLKWKLHSILIGKEEEYNNGGPLLAATNGKNNRSAVVEIVPAQPKTLSHLPARPAVNLAFHDLYYRVREGRKSNEKEILKGVSGMLRSNELTAIMGPSGAGKSTLLNILSGYKTTGIEGSITVNGKERNISQFRKLSAYIMQDNQLHGNLTVDEAMNVASSLKLPQSLAKNEREVGIEEILNTLGLLEHRRTFTRNLSGGQKKRLSIALELVNNPPIMFFDEPTSGLDSSTCFQCIHLLKFLASGGRTIICTIHQPSARLFEMFDQLYTLADGQCVYQGKTDQLVPFMKTLDLECPSYHNPASYVIEVACGEHGDHTRKLVNAIHNGKKDIRSKNDFPALTNGVAKVHANDPNLKSNYEKNIQKDLNMDLKTTSQKNGGNGLLQKALNDIAKNGADNENIAIPVDMENNEAAVGLLSNGEDSTVSKERYPTSEWHQFLVVLKRTLLFSRRDWTLMYLRLFAHILVGFLIGALYYDIGNDGAKVLSNLGFLFFNMLFLMYTSMTITILSFPLEMPVLLKENFNRWYSLRSYYFAITLSDIPFQALFCVIYVSIVYYFTSQPMEWFRYSLFLSACLLVSFVAQSVGLVVGAAMNVQNGVFLAPVMSVPFLLFSGFFVSFDAIPVYLRWITYLSYIRYGFEGTALATYSFGREKLKCFQTYCHFKSPQTTLEELDMVDADYTLDIVALVVIFVLLRIAAFLFLRWKLKTVR</sequence>
<protein>
    <submittedName>
        <fullName evidence="12">CSON002675 protein</fullName>
    </submittedName>
</protein>